<dbReference type="PROSITE" id="PS51840">
    <property type="entry name" value="C2_NT"/>
    <property type="match status" value="1"/>
</dbReference>
<name>A0A1X6PI54_PORUM</name>
<feature type="coiled-coil region" evidence="1">
    <location>
        <begin position="507"/>
        <end position="541"/>
    </location>
</feature>
<dbReference type="OrthoDB" id="10680954at2759"/>
<sequence length="762" mass="77851">MKKARAGASHRGKSGSKFQFDVTVHDVSGLKAGNTYLVKWTRGAKVASTKPLTAEGPSASRGTGWASDKLSLLVTLFRPPDGANFDVKDAKLALVSVNPAKRGSEKTVAKVHFNLADYAGVPSATATTRLALSERVGIKLTVACKFMKVSSGPGADASYAPSGMSGLSGVTGLGGGSSSSEGEDDGFADLAVDDVPEPAPLRNAGEGSREGGASLASLSTQASPGSQDQPRRQASTAAAGASSAAATGKEADQLREKLGTVVAERTRLTAALAAASGEEEEAATLRRRLVALRAKVTDANDTRAALQQQLEEIRRTNEEQASAADEARGRLAVAQATPSSVTSPAPPAPGDTAAAMRAERERADALGASLAAKEVKIAAHVTHAGKMKDTYTQLTGMYDRTMAENGRLKAKVEAAKGAADGAASGLADAERTAEENAGKAEAMDAKLAAARQSMTALVAETNALRTAVVDKQAAVAVALKEVEAAKAAADGMPAGGSADAVAAASAAAAGTATLRRLEADVEKLREEAATLHKASAKAAAEKQHLLDAAAADKRAAQNSKDASAERRQAASARKTTLTQMTRRVEELQAAATLAAVRGGDSGGEAADLTEVPLARLGSMNVEGVIADLVTTKLQLAETEDLRLAAQHKAKQQRRQERLIQERLAKHASRLEVKLGEARAELEALQKKQLKLDIPAAGDGARTSGVSDKTPGGSAKGGSTPGRLNFFGFSLGGGAGTNPTGGRGGSEGDGGELCPPSPNSLSF</sequence>
<feature type="region of interest" description="Disordered" evidence="2">
    <location>
        <begin position="170"/>
        <end position="252"/>
    </location>
</feature>
<feature type="compositionally biased region" description="Low complexity" evidence="2">
    <location>
        <begin position="234"/>
        <end position="248"/>
    </location>
</feature>
<dbReference type="InterPro" id="IPR019448">
    <property type="entry name" value="NT-C2"/>
</dbReference>
<feature type="compositionally biased region" description="Acidic residues" evidence="2">
    <location>
        <begin position="181"/>
        <end position="196"/>
    </location>
</feature>
<dbReference type="Pfam" id="PF10358">
    <property type="entry name" value="NT-C2"/>
    <property type="match status" value="1"/>
</dbReference>
<gene>
    <name evidence="4" type="ORF">BU14_0053s0017</name>
</gene>
<organism evidence="4 5">
    <name type="scientific">Porphyra umbilicalis</name>
    <name type="common">Purple laver</name>
    <name type="synonym">Red alga</name>
    <dbReference type="NCBI Taxonomy" id="2786"/>
    <lineage>
        <taxon>Eukaryota</taxon>
        <taxon>Rhodophyta</taxon>
        <taxon>Bangiophyceae</taxon>
        <taxon>Bangiales</taxon>
        <taxon>Bangiaceae</taxon>
        <taxon>Porphyra</taxon>
    </lineage>
</organism>
<evidence type="ECO:0000256" key="1">
    <source>
        <dbReference type="SAM" id="Coils"/>
    </source>
</evidence>
<reference evidence="4 5" key="1">
    <citation type="submission" date="2017-03" db="EMBL/GenBank/DDBJ databases">
        <title>WGS assembly of Porphyra umbilicalis.</title>
        <authorList>
            <person name="Brawley S.H."/>
            <person name="Blouin N.A."/>
            <person name="Ficko-Blean E."/>
            <person name="Wheeler G.L."/>
            <person name="Lohr M."/>
            <person name="Goodson H.V."/>
            <person name="Jenkins J.W."/>
            <person name="Blaby-Haas C.E."/>
            <person name="Helliwell K.E."/>
            <person name="Chan C."/>
            <person name="Marriage T."/>
            <person name="Bhattacharya D."/>
            <person name="Klein A.S."/>
            <person name="Badis Y."/>
            <person name="Brodie J."/>
            <person name="Cao Y."/>
            <person name="Collen J."/>
            <person name="Dittami S.M."/>
            <person name="Gachon C.M."/>
            <person name="Green B.R."/>
            <person name="Karpowicz S."/>
            <person name="Kim J.W."/>
            <person name="Kudahl U."/>
            <person name="Lin S."/>
            <person name="Michel G."/>
            <person name="Mittag M."/>
            <person name="Olson B.J."/>
            <person name="Pangilinan J."/>
            <person name="Peng Y."/>
            <person name="Qiu H."/>
            <person name="Shu S."/>
            <person name="Singer J.T."/>
            <person name="Smith A.G."/>
            <person name="Sprecher B.N."/>
            <person name="Wagner V."/>
            <person name="Wang W."/>
            <person name="Wang Z.-Y."/>
            <person name="Yan J."/>
            <person name="Yarish C."/>
            <person name="Zoeuner-Riek S."/>
            <person name="Zhuang Y."/>
            <person name="Zou Y."/>
            <person name="Lindquist E.A."/>
            <person name="Grimwood J."/>
            <person name="Barry K."/>
            <person name="Rokhsar D.S."/>
            <person name="Schmutz J."/>
            <person name="Stiller J.W."/>
            <person name="Grossman A.R."/>
            <person name="Prochnik S.E."/>
        </authorList>
    </citation>
    <scope>NUCLEOTIDE SEQUENCE [LARGE SCALE GENOMIC DNA]</scope>
    <source>
        <strain evidence="4">4086291</strain>
    </source>
</reference>
<feature type="coiled-coil region" evidence="1">
    <location>
        <begin position="635"/>
        <end position="687"/>
    </location>
</feature>
<feature type="region of interest" description="Disordered" evidence="2">
    <location>
        <begin position="550"/>
        <end position="579"/>
    </location>
</feature>
<evidence type="ECO:0000259" key="3">
    <source>
        <dbReference type="PROSITE" id="PS51840"/>
    </source>
</evidence>
<feature type="region of interest" description="Disordered" evidence="2">
    <location>
        <begin position="314"/>
        <end position="359"/>
    </location>
</feature>
<feature type="compositionally biased region" description="Gly residues" evidence="2">
    <location>
        <begin position="729"/>
        <end position="747"/>
    </location>
</feature>
<keyword evidence="1" id="KW-0175">Coiled coil</keyword>
<evidence type="ECO:0000313" key="5">
    <source>
        <dbReference type="Proteomes" id="UP000218209"/>
    </source>
</evidence>
<feature type="region of interest" description="Disordered" evidence="2">
    <location>
        <begin position="695"/>
        <end position="762"/>
    </location>
</feature>
<dbReference type="EMBL" id="KV918776">
    <property type="protein sequence ID" value="OSX80353.1"/>
    <property type="molecule type" value="Genomic_DNA"/>
</dbReference>
<protein>
    <recommendedName>
        <fullName evidence="3">C2 NT-type domain-containing protein</fullName>
    </recommendedName>
</protein>
<evidence type="ECO:0000256" key="2">
    <source>
        <dbReference type="SAM" id="MobiDB-lite"/>
    </source>
</evidence>
<accession>A0A1X6PI54</accession>
<feature type="compositionally biased region" description="Polar residues" evidence="2">
    <location>
        <begin position="216"/>
        <end position="228"/>
    </location>
</feature>
<keyword evidence="5" id="KW-1185">Reference proteome</keyword>
<proteinExistence type="predicted"/>
<dbReference type="Proteomes" id="UP000218209">
    <property type="component" value="Unassembled WGS sequence"/>
</dbReference>
<feature type="domain" description="C2 NT-type" evidence="3">
    <location>
        <begin position="8"/>
        <end position="153"/>
    </location>
</feature>
<dbReference type="AlphaFoldDB" id="A0A1X6PI54"/>
<evidence type="ECO:0000313" key="4">
    <source>
        <dbReference type="EMBL" id="OSX80353.1"/>
    </source>
</evidence>